<organism evidence="3 4">
    <name type="scientific">Fragariocoptes setiger</name>
    <dbReference type="NCBI Taxonomy" id="1670756"/>
    <lineage>
        <taxon>Eukaryota</taxon>
        <taxon>Metazoa</taxon>
        <taxon>Ecdysozoa</taxon>
        <taxon>Arthropoda</taxon>
        <taxon>Chelicerata</taxon>
        <taxon>Arachnida</taxon>
        <taxon>Acari</taxon>
        <taxon>Acariformes</taxon>
        <taxon>Trombidiformes</taxon>
        <taxon>Prostigmata</taxon>
        <taxon>Eupodina</taxon>
        <taxon>Eriophyoidea</taxon>
        <taxon>Phytoptidae</taxon>
        <taxon>Fragariocoptes</taxon>
    </lineage>
</organism>
<feature type="compositionally biased region" description="Low complexity" evidence="1">
    <location>
        <begin position="78"/>
        <end position="94"/>
    </location>
</feature>
<feature type="compositionally biased region" description="Polar residues" evidence="1">
    <location>
        <begin position="108"/>
        <end position="132"/>
    </location>
</feature>
<dbReference type="EMBL" id="JAIFTH010000618">
    <property type="protein sequence ID" value="KAG9509183.1"/>
    <property type="molecule type" value="Genomic_DNA"/>
</dbReference>
<gene>
    <name evidence="3" type="ORF">GZH46_02308</name>
</gene>
<sequence length="145" mass="16034">MKFVQILSITVLVACLVALAPSPAEAGKKKMVKSAALLALVLKNHFHKQLGFFPLPLPIPVAIEQKLPPKYPSYPSYPSYQPSYSQPSYAASYQEPSYSAPSYDSMDSYATNDHQTYSANNNNQQYDLSQYVSADEGADYASHPY</sequence>
<keyword evidence="2" id="KW-0732">Signal</keyword>
<feature type="chain" id="PRO_5045477339" evidence="2">
    <location>
        <begin position="27"/>
        <end position="145"/>
    </location>
</feature>
<accession>A0ABQ7S6Z7</accession>
<comment type="caution">
    <text evidence="3">The sequence shown here is derived from an EMBL/GenBank/DDBJ whole genome shotgun (WGS) entry which is preliminary data.</text>
</comment>
<protein>
    <submittedName>
        <fullName evidence="3">Uncharacterized protein</fullName>
    </submittedName>
</protein>
<name>A0ABQ7S6Z7_9ACAR</name>
<feature type="region of interest" description="Disordered" evidence="1">
    <location>
        <begin position="78"/>
        <end position="145"/>
    </location>
</feature>
<evidence type="ECO:0000313" key="4">
    <source>
        <dbReference type="Proteomes" id="UP000825002"/>
    </source>
</evidence>
<dbReference type="Proteomes" id="UP000825002">
    <property type="component" value="Unassembled WGS sequence"/>
</dbReference>
<evidence type="ECO:0000313" key="3">
    <source>
        <dbReference type="EMBL" id="KAG9509183.1"/>
    </source>
</evidence>
<evidence type="ECO:0000256" key="2">
    <source>
        <dbReference type="SAM" id="SignalP"/>
    </source>
</evidence>
<feature type="signal peptide" evidence="2">
    <location>
        <begin position="1"/>
        <end position="26"/>
    </location>
</feature>
<dbReference type="PROSITE" id="PS51257">
    <property type="entry name" value="PROKAR_LIPOPROTEIN"/>
    <property type="match status" value="1"/>
</dbReference>
<evidence type="ECO:0000256" key="1">
    <source>
        <dbReference type="SAM" id="MobiDB-lite"/>
    </source>
</evidence>
<proteinExistence type="predicted"/>
<reference evidence="3 4" key="1">
    <citation type="submission" date="2020-10" db="EMBL/GenBank/DDBJ databases">
        <authorList>
            <person name="Klimov P.B."/>
            <person name="Dyachkov S.M."/>
            <person name="Chetverikov P.E."/>
        </authorList>
    </citation>
    <scope>NUCLEOTIDE SEQUENCE [LARGE SCALE GENOMIC DNA]</scope>
    <source>
        <strain evidence="3">BMOC 18-1129-001#AD2665</strain>
        <tissue evidence="3">Entire mites</tissue>
    </source>
</reference>
<keyword evidence="4" id="KW-1185">Reference proteome</keyword>